<evidence type="ECO:0000313" key="2">
    <source>
        <dbReference type="EMBL" id="PHV64939.1"/>
    </source>
</evidence>
<gene>
    <name evidence="2" type="ORF">CSW57_22025</name>
</gene>
<dbReference type="RefSeq" id="WP_099384781.1">
    <property type="nucleotide sequence ID" value="NZ_PEBD01000011.1"/>
</dbReference>
<dbReference type="EMBL" id="PEBD01000011">
    <property type="protein sequence ID" value="PHV64939.1"/>
    <property type="molecule type" value="Genomic_DNA"/>
</dbReference>
<proteinExistence type="predicted"/>
<sequence>MDSLIVSLIPVALGIVISPLAVIALVAVLFSHNATRNSVAFLTGWVIGIVGGVGVSYVVFVLLQVHERRQPPLWVPMVHLVLAGVMFVGAWFVFTRQRVRLHAMTGAHSPGDIASAAPQLPSVLAHVAEFSTIRCFLLGLGLFVLNPVDLSCAVAVGLDLRLSGVAGYIQFAAAVLFVVVAAGSVALPVGYLMIYRDRATAPLEKLRTWVAGNTKLLNAALLMLIAVMQLTKGVQGL</sequence>
<comment type="caution">
    <text evidence="2">The sequence shown here is derived from an EMBL/GenBank/DDBJ whole genome shotgun (WGS) entry which is preliminary data.</text>
</comment>
<evidence type="ECO:0008006" key="4">
    <source>
        <dbReference type="Google" id="ProtNLM"/>
    </source>
</evidence>
<feature type="transmembrane region" description="Helical" evidence="1">
    <location>
        <begin position="6"/>
        <end position="30"/>
    </location>
</feature>
<dbReference type="Pfam" id="PF11139">
    <property type="entry name" value="SfLAP"/>
    <property type="match status" value="1"/>
</dbReference>
<accession>A0A2G3PGK1</accession>
<protein>
    <recommendedName>
        <fullName evidence="4">Sap-like sulfolipid-1-addressing protein</fullName>
    </recommendedName>
</protein>
<feature type="transmembrane region" description="Helical" evidence="1">
    <location>
        <begin position="168"/>
        <end position="195"/>
    </location>
</feature>
<evidence type="ECO:0000256" key="1">
    <source>
        <dbReference type="SAM" id="Phobius"/>
    </source>
</evidence>
<evidence type="ECO:0000313" key="3">
    <source>
        <dbReference type="Proteomes" id="UP000225108"/>
    </source>
</evidence>
<feature type="transmembrane region" description="Helical" evidence="1">
    <location>
        <begin position="74"/>
        <end position="94"/>
    </location>
</feature>
<feature type="transmembrane region" description="Helical" evidence="1">
    <location>
        <begin position="216"/>
        <end position="234"/>
    </location>
</feature>
<dbReference type="AlphaFoldDB" id="A0A2G3PGK1"/>
<keyword evidence="1" id="KW-1133">Transmembrane helix</keyword>
<reference evidence="2 3" key="1">
    <citation type="submission" date="2017-10" db="EMBL/GenBank/DDBJ databases">
        <title>The draft genome sequence of Williamsia sp. BULT 1.1 isolated from the semi-arid grassland soils from South Africa.</title>
        <authorList>
            <person name="Kabwe M.H."/>
            <person name="Govender N."/>
            <person name="Mutseka Lunga P."/>
            <person name="Vikram S."/>
            <person name="Makhalanyane T.P."/>
        </authorList>
    </citation>
    <scope>NUCLEOTIDE SEQUENCE [LARGE SCALE GENOMIC DNA]</scope>
    <source>
        <strain evidence="2 3">BULT 1.1</strain>
    </source>
</reference>
<keyword evidence="1" id="KW-0812">Transmembrane</keyword>
<dbReference type="InterPro" id="IPR021315">
    <property type="entry name" value="Gap/Sap"/>
</dbReference>
<feature type="transmembrane region" description="Helical" evidence="1">
    <location>
        <begin position="42"/>
        <end position="62"/>
    </location>
</feature>
<dbReference type="Proteomes" id="UP000225108">
    <property type="component" value="Unassembled WGS sequence"/>
</dbReference>
<name>A0A2G3PGK1_WILMA</name>
<keyword evidence="1" id="KW-0472">Membrane</keyword>
<feature type="transmembrane region" description="Helical" evidence="1">
    <location>
        <begin position="135"/>
        <end position="156"/>
    </location>
</feature>
<organism evidence="2 3">
    <name type="scientific">Williamsia marianensis</name>
    <dbReference type="NCBI Taxonomy" id="85044"/>
    <lineage>
        <taxon>Bacteria</taxon>
        <taxon>Bacillati</taxon>
        <taxon>Actinomycetota</taxon>
        <taxon>Actinomycetes</taxon>
        <taxon>Mycobacteriales</taxon>
        <taxon>Nocardiaceae</taxon>
        <taxon>Williamsia</taxon>
    </lineage>
</organism>